<evidence type="ECO:0000313" key="2">
    <source>
        <dbReference type="Proteomes" id="UP000242699"/>
    </source>
</evidence>
<dbReference type="AlphaFoldDB" id="A0A2T2WV89"/>
<protein>
    <submittedName>
        <fullName evidence="1">Uncharacterized protein</fullName>
    </submittedName>
</protein>
<comment type="caution">
    <text evidence="1">The sequence shown here is derived from an EMBL/GenBank/DDBJ whole genome shotgun (WGS) entry which is preliminary data.</text>
</comment>
<name>A0A2T2WV89_9FIRM</name>
<organism evidence="1 2">
    <name type="scientific">Sulfobacillus benefaciens</name>
    <dbReference type="NCBI Taxonomy" id="453960"/>
    <lineage>
        <taxon>Bacteria</taxon>
        <taxon>Bacillati</taxon>
        <taxon>Bacillota</taxon>
        <taxon>Clostridia</taxon>
        <taxon>Eubacteriales</taxon>
        <taxon>Clostridiales Family XVII. Incertae Sedis</taxon>
        <taxon>Sulfobacillus</taxon>
    </lineage>
</organism>
<proteinExistence type="predicted"/>
<gene>
    <name evidence="1" type="ORF">C7B43_14820</name>
</gene>
<dbReference type="Proteomes" id="UP000242699">
    <property type="component" value="Unassembled WGS sequence"/>
</dbReference>
<evidence type="ECO:0000313" key="1">
    <source>
        <dbReference type="EMBL" id="PSR26154.1"/>
    </source>
</evidence>
<accession>A0A2T2WV89</accession>
<dbReference type="EMBL" id="PXYT01000041">
    <property type="protein sequence ID" value="PSR26154.1"/>
    <property type="molecule type" value="Genomic_DNA"/>
</dbReference>
<sequence length="86" mass="9942">MRHITLSIGFLSMFTPEYTTDFFSVSLTRLADVELMAKTRASMRKRSDVWQQASQAWPWFRHYELGRCSHLARDCEGQEEVGGILG</sequence>
<reference evidence="1 2" key="1">
    <citation type="journal article" date="2014" name="BMC Genomics">
        <title>Comparison of environmental and isolate Sulfobacillus genomes reveals diverse carbon, sulfur, nitrogen, and hydrogen metabolisms.</title>
        <authorList>
            <person name="Justice N.B."/>
            <person name="Norman A."/>
            <person name="Brown C.T."/>
            <person name="Singh A."/>
            <person name="Thomas B.C."/>
            <person name="Banfield J.F."/>
        </authorList>
    </citation>
    <scope>NUCLEOTIDE SEQUENCE [LARGE SCALE GENOMIC DNA]</scope>
    <source>
        <strain evidence="1">AMDSBA1</strain>
    </source>
</reference>